<gene>
    <name evidence="13" type="ORF">NSPWAT_1335</name>
</gene>
<organism evidence="13 14">
    <name type="scientific">Nitrospina watsonii</name>
    <dbReference type="NCBI Taxonomy" id="1323948"/>
    <lineage>
        <taxon>Bacteria</taxon>
        <taxon>Pseudomonadati</taxon>
        <taxon>Nitrospinota/Tectimicrobiota group</taxon>
        <taxon>Nitrospinota</taxon>
        <taxon>Nitrospinia</taxon>
        <taxon>Nitrospinales</taxon>
        <taxon>Nitrospinaceae</taxon>
        <taxon>Nitrospina</taxon>
    </lineage>
</organism>
<comment type="cofactor">
    <cofactor evidence="1">
        <name>Zn(2+)</name>
        <dbReference type="ChEBI" id="CHEBI:29105"/>
    </cofactor>
</comment>
<feature type="domain" description="Peptidase M50" evidence="12">
    <location>
        <begin position="58"/>
        <end position="221"/>
    </location>
</feature>
<evidence type="ECO:0000256" key="1">
    <source>
        <dbReference type="ARBA" id="ARBA00001947"/>
    </source>
</evidence>
<evidence type="ECO:0000256" key="8">
    <source>
        <dbReference type="ARBA" id="ARBA00022989"/>
    </source>
</evidence>
<feature type="transmembrane region" description="Helical" evidence="11">
    <location>
        <begin position="184"/>
        <end position="206"/>
    </location>
</feature>
<dbReference type="Proteomes" id="UP001157733">
    <property type="component" value="Chromosome"/>
</dbReference>
<evidence type="ECO:0000256" key="4">
    <source>
        <dbReference type="ARBA" id="ARBA00022670"/>
    </source>
</evidence>
<evidence type="ECO:0000256" key="6">
    <source>
        <dbReference type="ARBA" id="ARBA00022801"/>
    </source>
</evidence>
<dbReference type="PANTHER" id="PTHR31412:SF0">
    <property type="entry name" value="ZINC METALLOPROTEASE EGY1, CHLOROPLASTIC-RELATED"/>
    <property type="match status" value="1"/>
</dbReference>
<keyword evidence="8 11" id="KW-1133">Transmembrane helix</keyword>
<feature type="transmembrane region" description="Helical" evidence="11">
    <location>
        <begin position="38"/>
        <end position="60"/>
    </location>
</feature>
<feature type="transmembrane region" description="Helical" evidence="11">
    <location>
        <begin position="155"/>
        <end position="172"/>
    </location>
</feature>
<accession>A0ABM9HDN8</accession>
<dbReference type="RefSeq" id="WP_282011100.1">
    <property type="nucleotide sequence ID" value="NZ_OX336137.1"/>
</dbReference>
<reference evidence="13 14" key="1">
    <citation type="submission" date="2022-09" db="EMBL/GenBank/DDBJ databases">
        <authorList>
            <person name="Kop L."/>
        </authorList>
    </citation>
    <scope>NUCLEOTIDE SEQUENCE [LARGE SCALE GENOMIC DNA]</scope>
    <source>
        <strain evidence="13 14">347</strain>
    </source>
</reference>
<dbReference type="GO" id="GO:0008233">
    <property type="term" value="F:peptidase activity"/>
    <property type="evidence" value="ECO:0007669"/>
    <property type="project" value="UniProtKB-KW"/>
</dbReference>
<keyword evidence="7" id="KW-0809">Transit peptide</keyword>
<dbReference type="GO" id="GO:0006508">
    <property type="term" value="P:proteolysis"/>
    <property type="evidence" value="ECO:0007669"/>
    <property type="project" value="UniProtKB-KW"/>
</dbReference>
<evidence type="ECO:0000256" key="9">
    <source>
        <dbReference type="ARBA" id="ARBA00023136"/>
    </source>
</evidence>
<feature type="transmembrane region" description="Helical" evidence="11">
    <location>
        <begin position="275"/>
        <end position="292"/>
    </location>
</feature>
<dbReference type="InterPro" id="IPR044838">
    <property type="entry name" value="EGY1-like"/>
</dbReference>
<feature type="compositionally biased region" description="Basic and acidic residues" evidence="10">
    <location>
        <begin position="1"/>
        <end position="13"/>
    </location>
</feature>
<evidence type="ECO:0000256" key="11">
    <source>
        <dbReference type="SAM" id="Phobius"/>
    </source>
</evidence>
<dbReference type="EMBL" id="OX336137">
    <property type="protein sequence ID" value="CAI2718194.1"/>
    <property type="molecule type" value="Genomic_DNA"/>
</dbReference>
<evidence type="ECO:0000256" key="10">
    <source>
        <dbReference type="SAM" id="MobiDB-lite"/>
    </source>
</evidence>
<keyword evidence="9 11" id="KW-0472">Membrane</keyword>
<evidence type="ECO:0000256" key="3">
    <source>
        <dbReference type="ARBA" id="ARBA00007931"/>
    </source>
</evidence>
<comment type="subcellular location">
    <subcellularLocation>
        <location evidence="2">Membrane</location>
        <topology evidence="2">Multi-pass membrane protein</topology>
    </subcellularLocation>
</comment>
<keyword evidence="6" id="KW-0378">Hydrolase</keyword>
<comment type="similarity">
    <text evidence="3">Belongs to the peptidase M50B family.</text>
</comment>
<dbReference type="CDD" id="cd06160">
    <property type="entry name" value="S2P-M50_like_2"/>
    <property type="match status" value="1"/>
</dbReference>
<dbReference type="PANTHER" id="PTHR31412">
    <property type="entry name" value="ZINC METALLOPROTEASE EGY1"/>
    <property type="match status" value="1"/>
</dbReference>
<evidence type="ECO:0000256" key="7">
    <source>
        <dbReference type="ARBA" id="ARBA00022946"/>
    </source>
</evidence>
<sequence length="296" mass="32744">MDFKPDDRDRPQELDPWLQEDAPEPPPRFIINFRTVTIFVLLFVATVFTTTLVGGVWYALGLLSILGVHEFGHYLACRRNNVDATLPNFLPAPPLFIVGTFGAFIAIKEPIPDKRALMEIGASGPIAGFLMALVVMGVGLEMSVVSHIAPPPALGFNYGNSLILYFLSKLVLGVSPFSNELTIYLHPLALAGWFGMFFTALNLIPIGQLDGGHIIYALFQKQQPALAWIFFLALFPLGMYWTGWFVWAAMVLVIGVKHPPVIDESIALTPFHKKVGYASIFIFIVTFVPVPIDLIQ</sequence>
<evidence type="ECO:0000259" key="12">
    <source>
        <dbReference type="Pfam" id="PF02163"/>
    </source>
</evidence>
<dbReference type="InterPro" id="IPR008915">
    <property type="entry name" value="Peptidase_M50"/>
</dbReference>
<feature type="transmembrane region" description="Helical" evidence="11">
    <location>
        <begin position="128"/>
        <end position="149"/>
    </location>
</feature>
<feature type="transmembrane region" description="Helical" evidence="11">
    <location>
        <begin position="89"/>
        <end position="107"/>
    </location>
</feature>
<keyword evidence="5 11" id="KW-0812">Transmembrane</keyword>
<name>A0ABM9HDN8_9BACT</name>
<keyword evidence="14" id="KW-1185">Reference proteome</keyword>
<feature type="transmembrane region" description="Helical" evidence="11">
    <location>
        <begin position="226"/>
        <end position="254"/>
    </location>
</feature>
<protein>
    <submittedName>
        <fullName evidence="13">Site-2 protease family protein</fullName>
    </submittedName>
</protein>
<evidence type="ECO:0000313" key="14">
    <source>
        <dbReference type="Proteomes" id="UP001157733"/>
    </source>
</evidence>
<proteinExistence type="inferred from homology"/>
<evidence type="ECO:0000256" key="2">
    <source>
        <dbReference type="ARBA" id="ARBA00004141"/>
    </source>
</evidence>
<keyword evidence="4 13" id="KW-0645">Protease</keyword>
<evidence type="ECO:0000313" key="13">
    <source>
        <dbReference type="EMBL" id="CAI2718194.1"/>
    </source>
</evidence>
<feature type="region of interest" description="Disordered" evidence="10">
    <location>
        <begin position="1"/>
        <end position="21"/>
    </location>
</feature>
<dbReference type="Pfam" id="PF02163">
    <property type="entry name" value="Peptidase_M50"/>
    <property type="match status" value="1"/>
</dbReference>
<evidence type="ECO:0000256" key="5">
    <source>
        <dbReference type="ARBA" id="ARBA00022692"/>
    </source>
</evidence>